<reference evidence="1 2" key="1">
    <citation type="journal article" date="2018" name="Sci. Rep.">
        <title>Genomic signatures of local adaptation to the degree of environmental predictability in rotifers.</title>
        <authorList>
            <person name="Franch-Gras L."/>
            <person name="Hahn C."/>
            <person name="Garcia-Roger E.M."/>
            <person name="Carmona M.J."/>
            <person name="Serra M."/>
            <person name="Gomez A."/>
        </authorList>
    </citation>
    <scope>NUCLEOTIDE SEQUENCE [LARGE SCALE GENOMIC DNA]</scope>
    <source>
        <strain evidence="1">HYR1</strain>
    </source>
</reference>
<dbReference type="SUPFAM" id="SSF47473">
    <property type="entry name" value="EF-hand"/>
    <property type="match status" value="1"/>
</dbReference>
<gene>
    <name evidence="1" type="ORF">BpHYR1_017876</name>
</gene>
<dbReference type="EMBL" id="REGN01000654">
    <property type="protein sequence ID" value="RNA40269.1"/>
    <property type="molecule type" value="Genomic_DNA"/>
</dbReference>
<organism evidence="1 2">
    <name type="scientific">Brachionus plicatilis</name>
    <name type="common">Marine rotifer</name>
    <name type="synonym">Brachionus muelleri</name>
    <dbReference type="NCBI Taxonomy" id="10195"/>
    <lineage>
        <taxon>Eukaryota</taxon>
        <taxon>Metazoa</taxon>
        <taxon>Spiralia</taxon>
        <taxon>Gnathifera</taxon>
        <taxon>Rotifera</taxon>
        <taxon>Eurotatoria</taxon>
        <taxon>Monogononta</taxon>
        <taxon>Pseudotrocha</taxon>
        <taxon>Ploima</taxon>
        <taxon>Brachionidae</taxon>
        <taxon>Brachionus</taxon>
    </lineage>
</organism>
<evidence type="ECO:0000313" key="1">
    <source>
        <dbReference type="EMBL" id="RNA40269.1"/>
    </source>
</evidence>
<dbReference type="PANTHER" id="PTHR36696">
    <property type="entry name" value="AGAP012002-PA"/>
    <property type="match status" value="1"/>
</dbReference>
<dbReference type="PANTHER" id="PTHR36696:SF1">
    <property type="entry name" value="EF-HAND DOMAIN-CONTAINING PROTEIN"/>
    <property type="match status" value="1"/>
</dbReference>
<dbReference type="AlphaFoldDB" id="A0A3M7SX71"/>
<dbReference type="OrthoDB" id="10021598at2759"/>
<comment type="caution">
    <text evidence="1">The sequence shown here is derived from an EMBL/GenBank/DDBJ whole genome shotgun (WGS) entry which is preliminary data.</text>
</comment>
<name>A0A3M7SX71_BRAPC</name>
<proteinExistence type="predicted"/>
<dbReference type="STRING" id="10195.A0A3M7SX71"/>
<protein>
    <submittedName>
        <fullName evidence="1">Serine arginine repetitive matrix 1-like</fullName>
    </submittedName>
</protein>
<dbReference type="InterPro" id="IPR011992">
    <property type="entry name" value="EF-hand-dom_pair"/>
</dbReference>
<sequence length="191" mass="22488">MESENYDRKEELSNLNTLNFRDTKAINNIGRLALSKNVCRFELPIDMKQFEIMTPSNYLEKYCKVNDRRKNLYKRIFDKYKIKNDKEDYIDMKTFEECLIEVHMKSINKSHVTQIIDLVCLDEDKKINLQLFIGLAALSERAFYDQFVTEDTIDLPEYQKDKIECADFGSLASKLDGIKINSQMLNLLKSL</sequence>
<accession>A0A3M7SX71</accession>
<dbReference type="Proteomes" id="UP000276133">
    <property type="component" value="Unassembled WGS sequence"/>
</dbReference>
<keyword evidence="2" id="KW-1185">Reference proteome</keyword>
<evidence type="ECO:0000313" key="2">
    <source>
        <dbReference type="Proteomes" id="UP000276133"/>
    </source>
</evidence>